<reference evidence="1 2" key="1">
    <citation type="submission" date="2018-05" db="EMBL/GenBank/DDBJ databases">
        <title>Novel Campyloabacter and Helicobacter Species and Strains.</title>
        <authorList>
            <person name="Mannion A.J."/>
            <person name="Shen Z."/>
            <person name="Fox J.G."/>
        </authorList>
    </citation>
    <scope>NUCLEOTIDE SEQUENCE [LARGE SCALE GENOMIC DNA]</scope>
    <source>
        <strain evidence="2">MIT17-670</strain>
    </source>
</reference>
<comment type="caution">
    <text evidence="1">The sequence shown here is derived from an EMBL/GenBank/DDBJ whole genome shotgun (WGS) entry which is preliminary data.</text>
</comment>
<evidence type="ECO:0000313" key="2">
    <source>
        <dbReference type="Proteomes" id="UP000310353"/>
    </source>
</evidence>
<dbReference type="EMBL" id="NXMA01000030">
    <property type="protein sequence ID" value="TKX28471.1"/>
    <property type="molecule type" value="Genomic_DNA"/>
</dbReference>
<proteinExistence type="predicted"/>
<organism evidence="1 2">
    <name type="scientific">Campylobacter aviculae</name>
    <dbReference type="NCBI Taxonomy" id="2510190"/>
    <lineage>
        <taxon>Bacteria</taxon>
        <taxon>Pseudomonadati</taxon>
        <taxon>Campylobacterota</taxon>
        <taxon>Epsilonproteobacteria</taxon>
        <taxon>Campylobacterales</taxon>
        <taxon>Campylobacteraceae</taxon>
        <taxon>Campylobacter</taxon>
    </lineage>
</organism>
<keyword evidence="2" id="KW-1185">Reference proteome</keyword>
<gene>
    <name evidence="1" type="ORF">CQA76_08730</name>
</gene>
<evidence type="ECO:0000313" key="1">
    <source>
        <dbReference type="EMBL" id="TKX28471.1"/>
    </source>
</evidence>
<name>A0A4U7BEN5_9BACT</name>
<dbReference type="AlphaFoldDB" id="A0A4U7BEN5"/>
<accession>A0A4U7BEN5</accession>
<dbReference type="Proteomes" id="UP000310353">
    <property type="component" value="Unassembled WGS sequence"/>
</dbReference>
<dbReference type="RefSeq" id="WP_137622990.1">
    <property type="nucleotide sequence ID" value="NZ_NXMA01000030.1"/>
</dbReference>
<sequence>MKTQSVSINQVSFHLLSKKTFSDEKYLNAWSLKGNRLNLQEWLDFKKVNENNFYNKHLENTLKAMQEFKTCFSIDQFEGINLSTDDEWLDFLPQNYTQIYNRLCRDKSKYFLHRYYQDELTLMGFIENLSPNLPFWNEMGENFPQDKIDTFIENDLLEPRFSQYDVYFNSSLNLTFNFNEENLNYLIKNYDYRIKKSFIPINGKSLEDELNLNKEIKIALELEYMFLNLCKGISADYAFMDFSYFFVAYDYILNSKNNPFKSYPLKMNDLFYERSFKKYIQKYANNYYLNYYSNEILEDLNTQNLMNDRYNRYIINYDKLPKNSEEEDIQGLLSRQKDLKINFLNFINYQDYVYNNKDDFWEFTENENALLWEKFLAKDTIKPFPINFDCSLEEKELYSHPKELQNVLKAHRLING</sequence>
<dbReference type="OrthoDB" id="5326699at2"/>
<protein>
    <submittedName>
        <fullName evidence="1">Uncharacterized protein</fullName>
    </submittedName>
</protein>